<dbReference type="Pfam" id="PF08857">
    <property type="entry name" value="ParBc_2"/>
    <property type="match status" value="1"/>
</dbReference>
<protein>
    <recommendedName>
        <fullName evidence="3">Chromosome partitioning protein ParB</fullName>
    </recommendedName>
</protein>
<dbReference type="KEGG" id="cbw:RR42_m2760"/>
<dbReference type="InterPro" id="IPR014956">
    <property type="entry name" value="ParBc_2"/>
</dbReference>
<evidence type="ECO:0000313" key="1">
    <source>
        <dbReference type="EMBL" id="AJG20139.1"/>
    </source>
</evidence>
<gene>
    <name evidence="1" type="ORF">RR42_m2760</name>
</gene>
<dbReference type="Proteomes" id="UP000031843">
    <property type="component" value="Chromosome main"/>
</dbReference>
<dbReference type="STRING" id="68895.RR42_m2760"/>
<dbReference type="InterPro" id="IPR016932">
    <property type="entry name" value="UCP029669"/>
</dbReference>
<dbReference type="InterPro" id="IPR036086">
    <property type="entry name" value="ParB/Sulfiredoxin_sf"/>
</dbReference>
<accession>A0A0C4YDJ2</accession>
<dbReference type="EMBL" id="CP010536">
    <property type="protein sequence ID" value="AJG20139.1"/>
    <property type="molecule type" value="Genomic_DNA"/>
</dbReference>
<dbReference type="CDD" id="cd16390">
    <property type="entry name" value="ParB_N_Srx_like"/>
    <property type="match status" value="1"/>
</dbReference>
<name>A0A0C4YDJ2_9BURK</name>
<proteinExistence type="predicted"/>
<keyword evidence="2" id="KW-1185">Reference proteome</keyword>
<evidence type="ECO:0008006" key="3">
    <source>
        <dbReference type="Google" id="ProtNLM"/>
    </source>
</evidence>
<evidence type="ECO:0000313" key="2">
    <source>
        <dbReference type="Proteomes" id="UP000031843"/>
    </source>
</evidence>
<organism evidence="1 2">
    <name type="scientific">Cupriavidus basilensis</name>
    <dbReference type="NCBI Taxonomy" id="68895"/>
    <lineage>
        <taxon>Bacteria</taxon>
        <taxon>Pseudomonadati</taxon>
        <taxon>Pseudomonadota</taxon>
        <taxon>Betaproteobacteria</taxon>
        <taxon>Burkholderiales</taxon>
        <taxon>Burkholderiaceae</taxon>
        <taxon>Cupriavidus</taxon>
    </lineage>
</organism>
<sequence>MRKNEEEGNMAAVRESLIHELHPTQLTVGMIEVQDKKKHLASLKPAEQREFLQAHPIPVVNGPGGKLYITDHHHLGRAALEAGVTSGFFTVEADLSACAQDDFWVQMDKNLWVHPLDEHGVRHRYAAVPNHLEKLVDDPYRSLAGYVRDAGGYTKTPTAFAEFVWADFFRRAIAVEDLSADFHSAVQRGITLAKGKLAVGLPGYAA</sequence>
<dbReference type="SUPFAM" id="SSF110849">
    <property type="entry name" value="ParB/Sulfiredoxin"/>
    <property type="match status" value="1"/>
</dbReference>
<dbReference type="Gene3D" id="3.90.1530.10">
    <property type="entry name" value="Conserved hypothetical protein from pyrococcus furiosus pfu- 392566-001, ParB domain"/>
    <property type="match status" value="1"/>
</dbReference>
<dbReference type="PIRSF" id="PIRSF029669">
    <property type="entry name" value="UCP029669"/>
    <property type="match status" value="1"/>
</dbReference>
<reference evidence="1 2" key="1">
    <citation type="journal article" date="2015" name="Genome Announc.">
        <title>Complete Genome Sequence of Cupriavidus basilensis 4G11, Isolated from the Oak Ridge Field Research Center Site.</title>
        <authorList>
            <person name="Ray J."/>
            <person name="Waters R.J."/>
            <person name="Skerker J.M."/>
            <person name="Kuehl J.V."/>
            <person name="Price M.N."/>
            <person name="Huang J."/>
            <person name="Chakraborty R."/>
            <person name="Arkin A.P."/>
            <person name="Deutschbauer A."/>
        </authorList>
    </citation>
    <scope>NUCLEOTIDE SEQUENCE [LARGE SCALE GENOMIC DNA]</scope>
    <source>
        <strain evidence="1">4G11</strain>
    </source>
</reference>
<dbReference type="Gene3D" id="1.10.8.10">
    <property type="entry name" value="DNA helicase RuvA subunit, C-terminal domain"/>
    <property type="match status" value="1"/>
</dbReference>
<dbReference type="AlphaFoldDB" id="A0A0C4YDJ2"/>